<organism evidence="2">
    <name type="scientific">Lacrimispora sp. BS-2</name>
    <dbReference type="NCBI Taxonomy" id="3151850"/>
    <lineage>
        <taxon>Bacteria</taxon>
        <taxon>Bacillati</taxon>
        <taxon>Bacillota</taxon>
        <taxon>Clostridia</taxon>
        <taxon>Lachnospirales</taxon>
        <taxon>Lachnospiraceae</taxon>
        <taxon>Lacrimispora</taxon>
    </lineage>
</organism>
<dbReference type="RefSeq" id="WP_349946401.1">
    <property type="nucleotide sequence ID" value="NZ_CP157940.1"/>
</dbReference>
<keyword evidence="2" id="KW-0482">Metalloprotease</keyword>
<name>A0AAU7PP66_9FIRM</name>
<dbReference type="Gene3D" id="3.30.2010.10">
    <property type="entry name" value="Metalloproteases ('zincins'), catalytic domain"/>
    <property type="match status" value="1"/>
</dbReference>
<dbReference type="CDD" id="cd07344">
    <property type="entry name" value="M48_yhfN_like"/>
    <property type="match status" value="1"/>
</dbReference>
<dbReference type="InterPro" id="IPR002725">
    <property type="entry name" value="YgjP-like_metallopeptidase"/>
</dbReference>
<dbReference type="GO" id="GO:0008237">
    <property type="term" value="F:metallopeptidase activity"/>
    <property type="evidence" value="ECO:0007669"/>
    <property type="project" value="UniProtKB-KW"/>
</dbReference>
<dbReference type="Pfam" id="PF01863">
    <property type="entry name" value="YgjP-like"/>
    <property type="match status" value="1"/>
</dbReference>
<evidence type="ECO:0000313" key="2">
    <source>
        <dbReference type="EMBL" id="XBS54034.1"/>
    </source>
</evidence>
<gene>
    <name evidence="2" type="ORF">ABFV83_19945</name>
</gene>
<dbReference type="EC" id="3.4.-.-" evidence="2"/>
<reference evidence="2" key="1">
    <citation type="submission" date="2024-06" db="EMBL/GenBank/DDBJ databases">
        <title>Lacrimispora cavernae sp. nov., a novel anaerobe isolated from bat guano pile inside a cave.</title>
        <authorList>
            <person name="Miller S.L."/>
            <person name="Lu N."/>
            <person name="King J."/>
            <person name="Sankaranarayanan K."/>
            <person name="Lawson P.A."/>
        </authorList>
    </citation>
    <scope>NUCLEOTIDE SEQUENCE</scope>
    <source>
        <strain evidence="2">BS-2</strain>
    </source>
</reference>
<proteinExistence type="predicted"/>
<evidence type="ECO:0000259" key="1">
    <source>
        <dbReference type="Pfam" id="PF01863"/>
    </source>
</evidence>
<protein>
    <submittedName>
        <fullName evidence="2">SprT family zinc-dependent metalloprotease</fullName>
        <ecNumber evidence="2">3.4.-.-</ecNumber>
    </submittedName>
</protein>
<sequence>MGIRYMESETPDSRRETGVISFDDGSSYSYKIIKSDRRTMALQVTKKGEVFVRLPGCLPFRAGHELVQKNKDWVFMQVEKIQRAIEQKNAFHWEEGALVLLYGNSRILHVEPDNKKKAICIQDTKESLVVSGPMASHEEKEQEAAVKEAVKLWYRREARRYLEEKAARWSAVMEVDYGKIAIRDQATRWGSCSARGNLNFNWRLVLLPEELADYVVVHELAHRIQMNHSHAFWAVVERVLPDYRLRRRELKRYEAEIYQKY</sequence>
<keyword evidence="2" id="KW-0645">Protease</keyword>
<dbReference type="EMBL" id="CP157940">
    <property type="protein sequence ID" value="XBS54034.1"/>
    <property type="molecule type" value="Genomic_DNA"/>
</dbReference>
<accession>A0AAU7PP66</accession>
<keyword evidence="2" id="KW-0378">Hydrolase</keyword>
<dbReference type="InterPro" id="IPR053136">
    <property type="entry name" value="UTP_pyrophosphatase-like"/>
</dbReference>
<dbReference type="AlphaFoldDB" id="A0AAU7PP66"/>
<dbReference type="PANTHER" id="PTHR30399:SF1">
    <property type="entry name" value="UTP PYROPHOSPHATASE"/>
    <property type="match status" value="1"/>
</dbReference>
<dbReference type="PANTHER" id="PTHR30399">
    <property type="entry name" value="UNCHARACTERIZED PROTEIN YGJP"/>
    <property type="match status" value="1"/>
</dbReference>
<feature type="domain" description="YgjP-like metallopeptidase" evidence="1">
    <location>
        <begin position="38"/>
        <end position="252"/>
    </location>
</feature>